<protein>
    <submittedName>
        <fullName evidence="2">Molybdopterin-guanine dinucleotide biosynthesis protein B</fullName>
    </submittedName>
</protein>
<dbReference type="InterPro" id="IPR004435">
    <property type="entry name" value="MobB_dom"/>
</dbReference>
<reference evidence="2 3" key="1">
    <citation type="submission" date="2024-06" db="EMBL/GenBank/DDBJ databases">
        <title>Genomic Encyclopedia of Type Strains, Phase IV (KMG-IV): sequencing the most valuable type-strain genomes for metagenomic binning, comparative biology and taxonomic classification.</title>
        <authorList>
            <person name="Goeker M."/>
        </authorList>
    </citation>
    <scope>NUCLEOTIDE SEQUENCE [LARGE SCALE GENOMIC DNA]</scope>
    <source>
        <strain evidence="2 3">DSM 26128</strain>
    </source>
</reference>
<comment type="caution">
    <text evidence="2">The sequence shown here is derived from an EMBL/GenBank/DDBJ whole genome shotgun (WGS) entry which is preliminary data.</text>
</comment>
<dbReference type="PANTHER" id="PTHR40072">
    <property type="entry name" value="MOLYBDOPTERIN-GUANINE DINUCLEOTIDE BIOSYNTHESIS ADAPTER PROTEIN-RELATED"/>
    <property type="match status" value="1"/>
</dbReference>
<dbReference type="NCBIfam" id="TIGR00176">
    <property type="entry name" value="mobB"/>
    <property type="match status" value="1"/>
</dbReference>
<dbReference type="InterPro" id="IPR027417">
    <property type="entry name" value="P-loop_NTPase"/>
</dbReference>
<dbReference type="Proteomes" id="UP001549099">
    <property type="component" value="Unassembled WGS sequence"/>
</dbReference>
<dbReference type="RefSeq" id="WP_354194108.1">
    <property type="nucleotide sequence ID" value="NZ_JBEPLW010000001.1"/>
</dbReference>
<dbReference type="Gene3D" id="3.40.50.300">
    <property type="entry name" value="P-loop containing nucleotide triphosphate hydrolases"/>
    <property type="match status" value="1"/>
</dbReference>
<keyword evidence="3" id="KW-1185">Reference proteome</keyword>
<evidence type="ECO:0000313" key="2">
    <source>
        <dbReference type="EMBL" id="MET3574158.1"/>
    </source>
</evidence>
<dbReference type="SUPFAM" id="SSF52540">
    <property type="entry name" value="P-loop containing nucleoside triphosphate hydrolases"/>
    <property type="match status" value="1"/>
</dbReference>
<dbReference type="PANTHER" id="PTHR40072:SF1">
    <property type="entry name" value="MOLYBDOPTERIN-GUANINE DINUCLEOTIDE BIOSYNTHESIS ADAPTER PROTEIN"/>
    <property type="match status" value="1"/>
</dbReference>
<dbReference type="Pfam" id="PF03205">
    <property type="entry name" value="MobB"/>
    <property type="match status" value="1"/>
</dbReference>
<organism evidence="2 3">
    <name type="scientific">Bhargavaea ullalensis</name>
    <dbReference type="NCBI Taxonomy" id="1265685"/>
    <lineage>
        <taxon>Bacteria</taxon>
        <taxon>Bacillati</taxon>
        <taxon>Bacillota</taxon>
        <taxon>Bacilli</taxon>
        <taxon>Bacillales</taxon>
        <taxon>Caryophanaceae</taxon>
        <taxon>Bhargavaea</taxon>
    </lineage>
</organism>
<proteinExistence type="predicted"/>
<dbReference type="EMBL" id="JBEPLW010000001">
    <property type="protein sequence ID" value="MET3574158.1"/>
    <property type="molecule type" value="Genomic_DNA"/>
</dbReference>
<sequence>MDGVRVLQVAGFKNSGKTAIIRELLGEARVLGLKTAAVKHHGHGGPPALPDPGTDSMKFFADGAAVSAVAGGGIAQVHLDMDDGDPEPLIRLAAAVRPDLVFIEGFKKANYEKIAVARTTEDWQELKGLPNIVLSVVPEEADADGDRAVWGDNEAIRGWFGRWWEGGTGYVRL</sequence>
<evidence type="ECO:0000259" key="1">
    <source>
        <dbReference type="Pfam" id="PF03205"/>
    </source>
</evidence>
<gene>
    <name evidence="2" type="ORF">ABID49_000034</name>
</gene>
<name>A0ABV2G7A9_9BACL</name>
<dbReference type="InterPro" id="IPR052539">
    <property type="entry name" value="MGD_biosynthesis_adapter"/>
</dbReference>
<accession>A0ABV2G7A9</accession>
<feature type="domain" description="Molybdopterin-guanine dinucleotide biosynthesis protein B (MobB)" evidence="1">
    <location>
        <begin position="6"/>
        <end position="126"/>
    </location>
</feature>
<evidence type="ECO:0000313" key="3">
    <source>
        <dbReference type="Proteomes" id="UP001549099"/>
    </source>
</evidence>